<name>A0A0A8Z196_ARUDO</name>
<dbReference type="InterPro" id="IPR043502">
    <property type="entry name" value="DNA/RNA_pol_sf"/>
</dbReference>
<reference evidence="2" key="2">
    <citation type="journal article" date="2015" name="Data Brief">
        <title>Shoot transcriptome of the giant reed, Arundo donax.</title>
        <authorList>
            <person name="Barrero R.A."/>
            <person name="Guerrero F.D."/>
            <person name="Moolhuijzen P."/>
            <person name="Goolsby J.A."/>
            <person name="Tidwell J."/>
            <person name="Bellgard S.E."/>
            <person name="Bellgard M.I."/>
        </authorList>
    </citation>
    <scope>NUCLEOTIDE SEQUENCE</scope>
    <source>
        <tissue evidence="2">Shoot tissue taken approximately 20 cm above the soil surface</tissue>
    </source>
</reference>
<protein>
    <recommendedName>
        <fullName evidence="1">Reverse transcriptase/retrotransposon-derived protein RNase H-like domain-containing protein</fullName>
    </recommendedName>
</protein>
<dbReference type="AlphaFoldDB" id="A0A0A8Z196"/>
<reference evidence="2" key="1">
    <citation type="submission" date="2014-09" db="EMBL/GenBank/DDBJ databases">
        <authorList>
            <person name="Magalhaes I.L.F."/>
            <person name="Oliveira U."/>
            <person name="Santos F.R."/>
            <person name="Vidigal T.H.D.A."/>
            <person name="Brescovit A.D."/>
            <person name="Santos A.J."/>
        </authorList>
    </citation>
    <scope>NUCLEOTIDE SEQUENCE</scope>
    <source>
        <tissue evidence="2">Shoot tissue taken approximately 20 cm above the soil surface</tissue>
    </source>
</reference>
<sequence>MAFQALKDALTTAPILAIPNFSLPFCIETDASAHGVRAVLMQQGHPLAFISRPLGPWNRGLSTYEKEYMAILIAVDQWCPYLQQGEFVIHTDQRSLIHLNEQCLHTPWQQKVFNKLLRLQYRIEYKKGTENWVVDALSHRGPDSLQLFAVSSTSPQWLEEVVQGYQSDPSAIEMISKLSVSPDAVPSFSFRDGLLRYKDRIWLGTNKSLQARVISAMHDTAVGGHSGVPVTYRKLKQFLRTFTVHYDTNKE</sequence>
<dbReference type="PANTHER" id="PTHR34072:SF52">
    <property type="entry name" value="RIBONUCLEASE H"/>
    <property type="match status" value="1"/>
</dbReference>
<dbReference type="Pfam" id="PF17919">
    <property type="entry name" value="RT_RNaseH_2"/>
    <property type="match status" value="1"/>
</dbReference>
<evidence type="ECO:0000259" key="1">
    <source>
        <dbReference type="Pfam" id="PF17919"/>
    </source>
</evidence>
<feature type="domain" description="Reverse transcriptase/retrotransposon-derived protein RNase H-like" evidence="1">
    <location>
        <begin position="2"/>
        <end position="89"/>
    </location>
</feature>
<dbReference type="Gene3D" id="3.10.20.370">
    <property type="match status" value="1"/>
</dbReference>
<dbReference type="InterPro" id="IPR041577">
    <property type="entry name" value="RT_RNaseH_2"/>
</dbReference>
<dbReference type="CDD" id="cd09274">
    <property type="entry name" value="RNase_HI_RT_Ty3"/>
    <property type="match status" value="1"/>
</dbReference>
<proteinExistence type="predicted"/>
<evidence type="ECO:0000313" key="2">
    <source>
        <dbReference type="EMBL" id="JAD31478.1"/>
    </source>
</evidence>
<dbReference type="SUPFAM" id="SSF56672">
    <property type="entry name" value="DNA/RNA polymerases"/>
    <property type="match status" value="1"/>
</dbReference>
<dbReference type="EMBL" id="GBRH01266417">
    <property type="protein sequence ID" value="JAD31478.1"/>
    <property type="molecule type" value="Transcribed_RNA"/>
</dbReference>
<accession>A0A0A8Z196</accession>
<dbReference type="PANTHER" id="PTHR34072">
    <property type="entry name" value="ENZYMATIC POLYPROTEIN-RELATED"/>
    <property type="match status" value="1"/>
</dbReference>
<organism evidence="2">
    <name type="scientific">Arundo donax</name>
    <name type="common">Giant reed</name>
    <name type="synonym">Donax arundinaceus</name>
    <dbReference type="NCBI Taxonomy" id="35708"/>
    <lineage>
        <taxon>Eukaryota</taxon>
        <taxon>Viridiplantae</taxon>
        <taxon>Streptophyta</taxon>
        <taxon>Embryophyta</taxon>
        <taxon>Tracheophyta</taxon>
        <taxon>Spermatophyta</taxon>
        <taxon>Magnoliopsida</taxon>
        <taxon>Liliopsida</taxon>
        <taxon>Poales</taxon>
        <taxon>Poaceae</taxon>
        <taxon>PACMAD clade</taxon>
        <taxon>Arundinoideae</taxon>
        <taxon>Arundineae</taxon>
        <taxon>Arundo</taxon>
    </lineage>
</organism>